<reference evidence="16" key="1">
    <citation type="submission" date="2023-12" db="EMBL/GenBank/DDBJ databases">
        <title>Genome assembly of Anisodus tanguticus.</title>
        <authorList>
            <person name="Wang Y.-J."/>
        </authorList>
    </citation>
    <scope>NUCLEOTIDE SEQUENCE</scope>
    <source>
        <strain evidence="16">KB-2021</strain>
        <tissue evidence="16">Leaf</tissue>
    </source>
</reference>
<evidence type="ECO:0000256" key="7">
    <source>
        <dbReference type="ARBA" id="ARBA00022801"/>
    </source>
</evidence>
<evidence type="ECO:0000259" key="13">
    <source>
        <dbReference type="Pfam" id="PF00149"/>
    </source>
</evidence>
<dbReference type="InterPro" id="IPR004843">
    <property type="entry name" value="Calcineurin-like_PHP"/>
</dbReference>
<organism evidence="16 17">
    <name type="scientific">Anisodus tanguticus</name>
    <dbReference type="NCBI Taxonomy" id="243964"/>
    <lineage>
        <taxon>Eukaryota</taxon>
        <taxon>Viridiplantae</taxon>
        <taxon>Streptophyta</taxon>
        <taxon>Embryophyta</taxon>
        <taxon>Tracheophyta</taxon>
        <taxon>Spermatophyta</taxon>
        <taxon>Magnoliopsida</taxon>
        <taxon>eudicotyledons</taxon>
        <taxon>Gunneridae</taxon>
        <taxon>Pentapetalae</taxon>
        <taxon>asterids</taxon>
        <taxon>lamiids</taxon>
        <taxon>Solanales</taxon>
        <taxon>Solanaceae</taxon>
        <taxon>Solanoideae</taxon>
        <taxon>Hyoscyameae</taxon>
        <taxon>Anisodus</taxon>
    </lineage>
</organism>
<dbReference type="InterPro" id="IPR029052">
    <property type="entry name" value="Metallo-depent_PP-like"/>
</dbReference>
<evidence type="ECO:0000256" key="11">
    <source>
        <dbReference type="RuleBase" id="RU361203"/>
    </source>
</evidence>
<evidence type="ECO:0000313" key="16">
    <source>
        <dbReference type="EMBL" id="KAK4365114.1"/>
    </source>
</evidence>
<evidence type="ECO:0000259" key="14">
    <source>
        <dbReference type="Pfam" id="PF14008"/>
    </source>
</evidence>
<evidence type="ECO:0000256" key="2">
    <source>
        <dbReference type="ARBA" id="ARBA00001947"/>
    </source>
</evidence>
<comment type="cofactor">
    <cofactor evidence="2">
        <name>Zn(2+)</name>
        <dbReference type="ChEBI" id="CHEBI:29105"/>
    </cofactor>
</comment>
<dbReference type="InterPro" id="IPR008963">
    <property type="entry name" value="Purple_acid_Pase-like_N"/>
</dbReference>
<comment type="catalytic activity">
    <reaction evidence="1 11">
        <text>a phosphate monoester + H2O = an alcohol + phosphate</text>
        <dbReference type="Rhea" id="RHEA:15017"/>
        <dbReference type="ChEBI" id="CHEBI:15377"/>
        <dbReference type="ChEBI" id="CHEBI:30879"/>
        <dbReference type="ChEBI" id="CHEBI:43474"/>
        <dbReference type="ChEBI" id="CHEBI:67140"/>
        <dbReference type="EC" id="3.1.3.2"/>
    </reaction>
</comment>
<dbReference type="Gene3D" id="3.60.21.10">
    <property type="match status" value="2"/>
</dbReference>
<dbReference type="Pfam" id="PF00149">
    <property type="entry name" value="Metallophos"/>
    <property type="match status" value="1"/>
</dbReference>
<dbReference type="InterPro" id="IPR039331">
    <property type="entry name" value="PAPs-like"/>
</dbReference>
<dbReference type="GO" id="GO:0046872">
    <property type="term" value="F:metal ion binding"/>
    <property type="evidence" value="ECO:0007669"/>
    <property type="project" value="UniProtKB-KW"/>
</dbReference>
<dbReference type="Proteomes" id="UP001291623">
    <property type="component" value="Unassembled WGS sequence"/>
</dbReference>
<proteinExistence type="inferred from homology"/>
<dbReference type="FunFam" id="2.60.40.380:FF:000001">
    <property type="entry name" value="Fe(3+)-Zn(2+) purple acid phosphatase"/>
    <property type="match status" value="1"/>
</dbReference>
<evidence type="ECO:0000256" key="6">
    <source>
        <dbReference type="ARBA" id="ARBA00022729"/>
    </source>
</evidence>
<keyword evidence="6 11" id="KW-0732">Signal</keyword>
<evidence type="ECO:0000256" key="9">
    <source>
        <dbReference type="ARBA" id="ARBA00023004"/>
    </source>
</evidence>
<feature type="domain" description="Calcineurin-like phosphoesterase" evidence="13">
    <location>
        <begin position="162"/>
        <end position="246"/>
    </location>
</feature>
<protein>
    <recommendedName>
        <fullName evidence="11">Purple acid phosphatase</fullName>
        <ecNumber evidence="11">3.1.3.2</ecNumber>
    </recommendedName>
</protein>
<dbReference type="Pfam" id="PF14008">
    <property type="entry name" value="Metallophos_C"/>
    <property type="match status" value="1"/>
</dbReference>
<evidence type="ECO:0000256" key="5">
    <source>
        <dbReference type="ARBA" id="ARBA00022723"/>
    </source>
</evidence>
<feature type="signal peptide" evidence="11">
    <location>
        <begin position="1"/>
        <end position="28"/>
    </location>
</feature>
<dbReference type="PANTHER" id="PTHR22953">
    <property type="entry name" value="ACID PHOSPHATASE RELATED"/>
    <property type="match status" value="1"/>
</dbReference>
<evidence type="ECO:0000313" key="17">
    <source>
        <dbReference type="Proteomes" id="UP001291623"/>
    </source>
</evidence>
<dbReference type="AlphaFoldDB" id="A0AAE1S685"/>
<evidence type="ECO:0000259" key="15">
    <source>
        <dbReference type="Pfam" id="PF16656"/>
    </source>
</evidence>
<evidence type="ECO:0000256" key="3">
    <source>
        <dbReference type="ARBA" id="ARBA00001962"/>
    </source>
</evidence>
<evidence type="ECO:0000256" key="8">
    <source>
        <dbReference type="ARBA" id="ARBA00022833"/>
    </source>
</evidence>
<keyword evidence="8" id="KW-0862">Zinc</keyword>
<dbReference type="SUPFAM" id="SSF56300">
    <property type="entry name" value="Metallo-dependent phosphatases"/>
    <property type="match status" value="2"/>
</dbReference>
<dbReference type="EC" id="3.1.3.2" evidence="11"/>
<dbReference type="Pfam" id="PF16656">
    <property type="entry name" value="Pur_ac_phosph_N"/>
    <property type="match status" value="1"/>
</dbReference>
<keyword evidence="10" id="KW-0325">Glycoprotein</keyword>
<dbReference type="EMBL" id="JAVYJV010000008">
    <property type="protein sequence ID" value="KAK4365114.1"/>
    <property type="molecule type" value="Genomic_DNA"/>
</dbReference>
<dbReference type="SUPFAM" id="SSF49363">
    <property type="entry name" value="Purple acid phosphatase, N-terminal domain"/>
    <property type="match status" value="1"/>
</dbReference>
<sequence length="390" mass="44244">MAMQRVYSGFICLIIGLILSTKNQLCRAGITSDYVRNYNSNMDMPLNSDVFRVPPGYNAPQQVYITQGDHEGKGVIVSWTTPDEPGSNAVLYWAENSNVKSSAEGFVVSYKYYNYTSGYIHHCPIKDLEFDAKYYYEVGLGNTTRQFWFVTPPKPGPDVPYTFGLIGDLGQTYDSNSTLTHYELSPQKDQTLLFVGDLSYADNYPFHNNIRWDTWGRFIERSAAYQPWIWTAGNHELDFVPEIERVSNVAYNIINGKCSPVRDESAPVYITIGDGGNQEGLATEMTQPQPRYSAYREASFGHGILDIKNRTLAYFSWHRNHDGFAVEADSLWLLNRYWKLEEPAICPAELETNLLCKLQQLSTPRPQNKLQSNLTDPKASSSPYIFSGLT</sequence>
<evidence type="ECO:0000256" key="12">
    <source>
        <dbReference type="SAM" id="MobiDB-lite"/>
    </source>
</evidence>
<feature type="region of interest" description="Disordered" evidence="12">
    <location>
        <begin position="366"/>
        <end position="390"/>
    </location>
</feature>
<feature type="chain" id="PRO_5041775743" description="Purple acid phosphatase" evidence="11">
    <location>
        <begin position="29"/>
        <end position="390"/>
    </location>
</feature>
<comment type="cofactor">
    <cofactor evidence="3">
        <name>Fe cation</name>
        <dbReference type="ChEBI" id="CHEBI:24875"/>
    </cofactor>
</comment>
<accession>A0AAE1S685</accession>
<dbReference type="PANTHER" id="PTHR22953:SF35">
    <property type="entry name" value="FE(3+)-ZN(2+) PURPLE ACID PHOSPHATASE 12"/>
    <property type="match status" value="1"/>
</dbReference>
<comment type="similarity">
    <text evidence="4 11">Belongs to the metallophosphoesterase superfamily. Purple acid phosphatase family.</text>
</comment>
<evidence type="ECO:0000256" key="1">
    <source>
        <dbReference type="ARBA" id="ARBA00000032"/>
    </source>
</evidence>
<evidence type="ECO:0000256" key="4">
    <source>
        <dbReference type="ARBA" id="ARBA00008723"/>
    </source>
</evidence>
<name>A0AAE1S685_9SOLA</name>
<keyword evidence="17" id="KW-1185">Reference proteome</keyword>
<dbReference type="GO" id="GO:0003993">
    <property type="term" value="F:acid phosphatase activity"/>
    <property type="evidence" value="ECO:0007669"/>
    <property type="project" value="UniProtKB-EC"/>
</dbReference>
<keyword evidence="9" id="KW-0408">Iron</keyword>
<keyword evidence="5" id="KW-0479">Metal-binding</keyword>
<feature type="domain" description="Purple acid phosphatase C-terminal" evidence="14">
    <location>
        <begin position="266"/>
        <end position="325"/>
    </location>
</feature>
<comment type="caution">
    <text evidence="16">The sequence shown here is derived from an EMBL/GenBank/DDBJ whole genome shotgun (WGS) entry which is preliminary data.</text>
</comment>
<feature type="domain" description="Purple acid phosphatase N-terminal" evidence="15">
    <location>
        <begin position="60"/>
        <end position="151"/>
    </location>
</feature>
<dbReference type="Gene3D" id="2.60.40.380">
    <property type="entry name" value="Purple acid phosphatase-like, N-terminal"/>
    <property type="match status" value="1"/>
</dbReference>
<keyword evidence="7 11" id="KW-0378">Hydrolase</keyword>
<gene>
    <name evidence="16" type="ORF">RND71_016472</name>
</gene>
<dbReference type="InterPro" id="IPR025733">
    <property type="entry name" value="PAPs_C"/>
</dbReference>
<evidence type="ECO:0000256" key="10">
    <source>
        <dbReference type="ARBA" id="ARBA00023180"/>
    </source>
</evidence>
<dbReference type="InterPro" id="IPR015914">
    <property type="entry name" value="PAPs_N"/>
</dbReference>